<dbReference type="GO" id="GO:0071111">
    <property type="term" value="F:cyclic-guanylate-specific phosphodiesterase activity"/>
    <property type="evidence" value="ECO:0007669"/>
    <property type="project" value="InterPro"/>
</dbReference>
<proteinExistence type="predicted"/>
<dbReference type="SMART" id="SM00052">
    <property type="entry name" value="EAL"/>
    <property type="match status" value="1"/>
</dbReference>
<dbReference type="Pfam" id="PF00563">
    <property type="entry name" value="EAL"/>
    <property type="match status" value="1"/>
</dbReference>
<dbReference type="SUPFAM" id="SSF141868">
    <property type="entry name" value="EAL domain-like"/>
    <property type="match status" value="1"/>
</dbReference>
<dbReference type="STRING" id="650891.SAMN05216203_1516"/>
<dbReference type="InterPro" id="IPR050706">
    <property type="entry name" value="Cyclic-di-GMP_PDE-like"/>
</dbReference>
<evidence type="ECO:0000313" key="2">
    <source>
        <dbReference type="EMBL" id="SFR57568.1"/>
    </source>
</evidence>
<feature type="domain" description="EAL" evidence="1">
    <location>
        <begin position="1"/>
        <end position="174"/>
    </location>
</feature>
<dbReference type="InterPro" id="IPR035919">
    <property type="entry name" value="EAL_sf"/>
</dbReference>
<gene>
    <name evidence="2" type="ORF">SAMN05216203_1516</name>
</gene>
<accession>A0A1I6HT44</accession>
<dbReference type="PANTHER" id="PTHR33121">
    <property type="entry name" value="CYCLIC DI-GMP PHOSPHODIESTERASE PDEF"/>
    <property type="match status" value="1"/>
</dbReference>
<keyword evidence="3" id="KW-1185">Reference proteome</keyword>
<dbReference type="Proteomes" id="UP000198644">
    <property type="component" value="Unassembled WGS sequence"/>
</dbReference>
<dbReference type="CDD" id="cd01948">
    <property type="entry name" value="EAL"/>
    <property type="match status" value="1"/>
</dbReference>
<dbReference type="PANTHER" id="PTHR33121:SF79">
    <property type="entry name" value="CYCLIC DI-GMP PHOSPHODIESTERASE PDED-RELATED"/>
    <property type="match status" value="1"/>
</dbReference>
<dbReference type="Gene3D" id="3.20.20.450">
    <property type="entry name" value="EAL domain"/>
    <property type="match status" value="1"/>
</dbReference>
<dbReference type="AlphaFoldDB" id="A0A1I6HT44"/>
<evidence type="ECO:0000313" key="3">
    <source>
        <dbReference type="Proteomes" id="UP000198644"/>
    </source>
</evidence>
<dbReference type="OrthoDB" id="9812358at2"/>
<dbReference type="PROSITE" id="PS50883">
    <property type="entry name" value="EAL"/>
    <property type="match status" value="1"/>
</dbReference>
<evidence type="ECO:0000259" key="1">
    <source>
        <dbReference type="PROSITE" id="PS50883"/>
    </source>
</evidence>
<reference evidence="2 3" key="1">
    <citation type="submission" date="2016-10" db="EMBL/GenBank/DDBJ databases">
        <authorList>
            <person name="de Groot N.N."/>
        </authorList>
    </citation>
    <scope>NUCLEOTIDE SEQUENCE [LARGE SCALE GENOMIC DNA]</scope>
    <source>
        <strain evidence="2 3">CGMCC 1.9167</strain>
    </source>
</reference>
<dbReference type="EMBL" id="FOYW01000001">
    <property type="protein sequence ID" value="SFR57568.1"/>
    <property type="molecule type" value="Genomic_DNA"/>
</dbReference>
<protein>
    <submittedName>
        <fullName evidence="2">EAL domain-containing protein</fullName>
    </submittedName>
</protein>
<dbReference type="InterPro" id="IPR001633">
    <property type="entry name" value="EAL_dom"/>
</dbReference>
<name>A0A1I6HT44_9GAMM</name>
<sequence>MTGEEIEPPVAGKGSIGFAVRRRLAGLQIAEVAGYRYRCFPERLLQEIQRRQAREDDLPHLALHDVAELGVHISIDDFGTGYGSLVYLSSLPVNAIKIDRQFIQAAPTTTEAATIVSALVGLARMLDLRVVGEGIETAEQLEFLRRQSCQLAEGYWFSYPLGLADLECYLQNKA</sequence>
<organism evidence="2 3">
    <name type="scientific">Marinobacter daqiaonensis</name>
    <dbReference type="NCBI Taxonomy" id="650891"/>
    <lineage>
        <taxon>Bacteria</taxon>
        <taxon>Pseudomonadati</taxon>
        <taxon>Pseudomonadota</taxon>
        <taxon>Gammaproteobacteria</taxon>
        <taxon>Pseudomonadales</taxon>
        <taxon>Marinobacteraceae</taxon>
        <taxon>Marinobacter</taxon>
    </lineage>
</organism>